<gene>
    <name evidence="1" type="ORF">BD626DRAFT_495051</name>
</gene>
<sequence>MSAAKTVMARFVAIAEARLIDKTKNHQRYKREQRKFVKDTINKEFLQKFGKDEDSLRAWQGLCSAIGISRVDKLKSVSECRKALKGVHVNIVDLVDAANAKTTICETFARKKLLAEYTAETDKIYPLKAAKENPLLHQFLVKLACK</sequence>
<evidence type="ECO:0000313" key="1">
    <source>
        <dbReference type="EMBL" id="TRM63678.1"/>
    </source>
</evidence>
<organism evidence="1 2">
    <name type="scientific">Schizophyllum amplum</name>
    <dbReference type="NCBI Taxonomy" id="97359"/>
    <lineage>
        <taxon>Eukaryota</taxon>
        <taxon>Fungi</taxon>
        <taxon>Dikarya</taxon>
        <taxon>Basidiomycota</taxon>
        <taxon>Agaricomycotina</taxon>
        <taxon>Agaricomycetes</taxon>
        <taxon>Agaricomycetidae</taxon>
        <taxon>Agaricales</taxon>
        <taxon>Schizophyllaceae</taxon>
        <taxon>Schizophyllum</taxon>
    </lineage>
</organism>
<dbReference type="EMBL" id="VDMD01000009">
    <property type="protein sequence ID" value="TRM63678.1"/>
    <property type="molecule type" value="Genomic_DNA"/>
</dbReference>
<evidence type="ECO:0000313" key="2">
    <source>
        <dbReference type="Proteomes" id="UP000320762"/>
    </source>
</evidence>
<comment type="caution">
    <text evidence="1">The sequence shown here is derived from an EMBL/GenBank/DDBJ whole genome shotgun (WGS) entry which is preliminary data.</text>
</comment>
<dbReference type="STRING" id="97359.A0A550CFU4"/>
<name>A0A550CFU4_9AGAR</name>
<dbReference type="Proteomes" id="UP000320762">
    <property type="component" value="Unassembled WGS sequence"/>
</dbReference>
<dbReference type="AlphaFoldDB" id="A0A550CFU4"/>
<dbReference type="PANTHER" id="PTHR38846">
    <property type="entry name" value="C3H1-TYPE DOMAIN-CONTAINING PROTEIN"/>
    <property type="match status" value="1"/>
</dbReference>
<proteinExistence type="predicted"/>
<dbReference type="PANTHER" id="PTHR38846:SF1">
    <property type="entry name" value="C3H1-TYPE DOMAIN-CONTAINING PROTEIN"/>
    <property type="match status" value="1"/>
</dbReference>
<keyword evidence="2" id="KW-1185">Reference proteome</keyword>
<protein>
    <submittedName>
        <fullName evidence="1">Uncharacterized protein</fullName>
    </submittedName>
</protein>
<reference evidence="1 2" key="1">
    <citation type="journal article" date="2019" name="New Phytol.">
        <title>Comparative genomics reveals unique wood-decay strategies and fruiting body development in the Schizophyllaceae.</title>
        <authorList>
            <person name="Almasi E."/>
            <person name="Sahu N."/>
            <person name="Krizsan K."/>
            <person name="Balint B."/>
            <person name="Kovacs G.M."/>
            <person name="Kiss B."/>
            <person name="Cseklye J."/>
            <person name="Drula E."/>
            <person name="Henrissat B."/>
            <person name="Nagy I."/>
            <person name="Chovatia M."/>
            <person name="Adam C."/>
            <person name="LaButti K."/>
            <person name="Lipzen A."/>
            <person name="Riley R."/>
            <person name="Grigoriev I.V."/>
            <person name="Nagy L.G."/>
        </authorList>
    </citation>
    <scope>NUCLEOTIDE SEQUENCE [LARGE SCALE GENOMIC DNA]</scope>
    <source>
        <strain evidence="1 2">NL-1724</strain>
    </source>
</reference>
<dbReference type="OrthoDB" id="6105938at2759"/>
<accession>A0A550CFU4</accession>